<feature type="compositionally biased region" description="Basic residues" evidence="1">
    <location>
        <begin position="126"/>
        <end position="140"/>
    </location>
</feature>
<keyword evidence="3" id="KW-1185">Reference proteome</keyword>
<feature type="region of interest" description="Disordered" evidence="1">
    <location>
        <begin position="1"/>
        <end position="77"/>
    </location>
</feature>
<feature type="compositionally biased region" description="Polar residues" evidence="1">
    <location>
        <begin position="41"/>
        <end position="52"/>
    </location>
</feature>
<feature type="region of interest" description="Disordered" evidence="1">
    <location>
        <begin position="100"/>
        <end position="161"/>
    </location>
</feature>
<gene>
    <name evidence="2" type="ORF">OUZ56_011944</name>
</gene>
<reference evidence="2 3" key="1">
    <citation type="journal article" date="2023" name="Nucleic Acids Res.">
        <title>The hologenome of Daphnia magna reveals possible DNA methylation and microbiome-mediated evolution of the host genome.</title>
        <authorList>
            <person name="Chaturvedi A."/>
            <person name="Li X."/>
            <person name="Dhandapani V."/>
            <person name="Marshall H."/>
            <person name="Kissane S."/>
            <person name="Cuenca-Cambronero M."/>
            <person name="Asole G."/>
            <person name="Calvet F."/>
            <person name="Ruiz-Romero M."/>
            <person name="Marangio P."/>
            <person name="Guigo R."/>
            <person name="Rago D."/>
            <person name="Mirbahai L."/>
            <person name="Eastwood N."/>
            <person name="Colbourne J.K."/>
            <person name="Zhou J."/>
            <person name="Mallon E."/>
            <person name="Orsini L."/>
        </authorList>
    </citation>
    <scope>NUCLEOTIDE SEQUENCE [LARGE SCALE GENOMIC DNA]</scope>
    <source>
        <strain evidence="2">LRV0_1</strain>
    </source>
</reference>
<proteinExistence type="predicted"/>
<name>A0ABQ9Z1K3_9CRUS</name>
<feature type="compositionally biased region" description="Polar residues" evidence="1">
    <location>
        <begin position="1"/>
        <end position="13"/>
    </location>
</feature>
<dbReference type="EMBL" id="JAOYFB010000002">
    <property type="protein sequence ID" value="KAK4006786.1"/>
    <property type="molecule type" value="Genomic_DNA"/>
</dbReference>
<dbReference type="Proteomes" id="UP001234178">
    <property type="component" value="Unassembled WGS sequence"/>
</dbReference>
<sequence>MSNSLLNWMTKKTSASSQSSISEPSASTKNQTVEIELDVETSLTASESASKSARTEPAEIPTLQPEIEKSLAESNTVSECVTDPVVQSCDSDVEIFDAAIASIEEPSKNSKRKSRSSTSKDGAHNKGGKFHQQKVQRKTKHNEPYKQRFRDQWLWDPESVG</sequence>
<feature type="compositionally biased region" description="Basic and acidic residues" evidence="1">
    <location>
        <begin position="141"/>
        <end position="153"/>
    </location>
</feature>
<accession>A0ABQ9Z1K3</accession>
<evidence type="ECO:0000313" key="2">
    <source>
        <dbReference type="EMBL" id="KAK4006786.1"/>
    </source>
</evidence>
<organism evidence="2 3">
    <name type="scientific">Daphnia magna</name>
    <dbReference type="NCBI Taxonomy" id="35525"/>
    <lineage>
        <taxon>Eukaryota</taxon>
        <taxon>Metazoa</taxon>
        <taxon>Ecdysozoa</taxon>
        <taxon>Arthropoda</taxon>
        <taxon>Crustacea</taxon>
        <taxon>Branchiopoda</taxon>
        <taxon>Diplostraca</taxon>
        <taxon>Cladocera</taxon>
        <taxon>Anomopoda</taxon>
        <taxon>Daphniidae</taxon>
        <taxon>Daphnia</taxon>
    </lineage>
</organism>
<feature type="compositionally biased region" description="Low complexity" evidence="1">
    <location>
        <begin position="14"/>
        <end position="27"/>
    </location>
</feature>
<evidence type="ECO:0000256" key="1">
    <source>
        <dbReference type="SAM" id="MobiDB-lite"/>
    </source>
</evidence>
<protein>
    <submittedName>
        <fullName evidence="2">Uncharacterized protein</fullName>
    </submittedName>
</protein>
<evidence type="ECO:0000313" key="3">
    <source>
        <dbReference type="Proteomes" id="UP001234178"/>
    </source>
</evidence>
<comment type="caution">
    <text evidence="2">The sequence shown here is derived from an EMBL/GenBank/DDBJ whole genome shotgun (WGS) entry which is preliminary data.</text>
</comment>